<evidence type="ECO:0000256" key="2">
    <source>
        <dbReference type="ARBA" id="ARBA00022516"/>
    </source>
</evidence>
<dbReference type="CDD" id="cd07989">
    <property type="entry name" value="LPLAT_AGPAT-like"/>
    <property type="match status" value="1"/>
</dbReference>
<evidence type="ECO:0000256" key="3">
    <source>
        <dbReference type="ARBA" id="ARBA00022679"/>
    </source>
</evidence>
<protein>
    <submittedName>
        <fullName evidence="8">1-acyl-sn-glycerol-3-phosphate acyltransferase</fullName>
    </submittedName>
</protein>
<dbReference type="Pfam" id="PF01553">
    <property type="entry name" value="Acyltransferase"/>
    <property type="match status" value="1"/>
</dbReference>
<dbReference type="InterPro" id="IPR002123">
    <property type="entry name" value="Plipid/glycerol_acylTrfase"/>
</dbReference>
<accession>A0A418MJY1</accession>
<dbReference type="PANTHER" id="PTHR10434:SF64">
    <property type="entry name" value="1-ACYL-SN-GLYCEROL-3-PHOSPHATE ACYLTRANSFERASE-RELATED"/>
    <property type="match status" value="1"/>
</dbReference>
<dbReference type="RefSeq" id="WP_119666547.1">
    <property type="nucleotide sequence ID" value="NZ_QXED01000001.1"/>
</dbReference>
<gene>
    <name evidence="8" type="ORF">DYU11_05250</name>
</gene>
<keyword evidence="6" id="KW-0472">Membrane</keyword>
<keyword evidence="3 8" id="KW-0808">Transferase</keyword>
<evidence type="ECO:0000313" key="9">
    <source>
        <dbReference type="Proteomes" id="UP000283523"/>
    </source>
</evidence>
<dbReference type="GO" id="GO:0003841">
    <property type="term" value="F:1-acylglycerol-3-phosphate O-acyltransferase activity"/>
    <property type="evidence" value="ECO:0007669"/>
    <property type="project" value="TreeGrafter"/>
</dbReference>
<proteinExistence type="predicted"/>
<dbReference type="SUPFAM" id="SSF69593">
    <property type="entry name" value="Glycerol-3-phosphate (1)-acyltransferase"/>
    <property type="match status" value="1"/>
</dbReference>
<evidence type="ECO:0000256" key="4">
    <source>
        <dbReference type="ARBA" id="ARBA00023098"/>
    </source>
</evidence>
<reference evidence="8 9" key="1">
    <citation type="submission" date="2018-08" db="EMBL/GenBank/DDBJ databases">
        <title>Fibrisoma montanum sp. nov., isolated from Danxia mountain soil.</title>
        <authorList>
            <person name="Huang Y."/>
        </authorList>
    </citation>
    <scope>NUCLEOTIDE SEQUENCE [LARGE SCALE GENOMIC DNA]</scope>
    <source>
        <strain evidence="8 9">HYT19</strain>
    </source>
</reference>
<keyword evidence="5 8" id="KW-0012">Acyltransferase</keyword>
<organism evidence="8 9">
    <name type="scientific">Fibrisoma montanum</name>
    <dbReference type="NCBI Taxonomy" id="2305895"/>
    <lineage>
        <taxon>Bacteria</taxon>
        <taxon>Pseudomonadati</taxon>
        <taxon>Bacteroidota</taxon>
        <taxon>Cytophagia</taxon>
        <taxon>Cytophagales</taxon>
        <taxon>Spirosomataceae</taxon>
        <taxon>Fibrisoma</taxon>
    </lineage>
</organism>
<dbReference type="EMBL" id="QXED01000001">
    <property type="protein sequence ID" value="RIV27709.1"/>
    <property type="molecule type" value="Genomic_DNA"/>
</dbReference>
<keyword evidence="9" id="KW-1185">Reference proteome</keyword>
<dbReference type="AlphaFoldDB" id="A0A418MJY1"/>
<keyword evidence="6" id="KW-1133">Transmembrane helix</keyword>
<keyword evidence="4" id="KW-0443">Lipid metabolism</keyword>
<keyword evidence="6" id="KW-0812">Transmembrane</keyword>
<evidence type="ECO:0000256" key="1">
    <source>
        <dbReference type="ARBA" id="ARBA00005189"/>
    </source>
</evidence>
<evidence type="ECO:0000313" key="8">
    <source>
        <dbReference type="EMBL" id="RIV27709.1"/>
    </source>
</evidence>
<dbReference type="PANTHER" id="PTHR10434">
    <property type="entry name" value="1-ACYL-SN-GLYCEROL-3-PHOSPHATE ACYLTRANSFERASE"/>
    <property type="match status" value="1"/>
</dbReference>
<comment type="caution">
    <text evidence="8">The sequence shown here is derived from an EMBL/GenBank/DDBJ whole genome shotgun (WGS) entry which is preliminary data.</text>
</comment>
<evidence type="ECO:0000259" key="7">
    <source>
        <dbReference type="SMART" id="SM00563"/>
    </source>
</evidence>
<feature type="transmembrane region" description="Helical" evidence="6">
    <location>
        <begin position="7"/>
        <end position="28"/>
    </location>
</feature>
<evidence type="ECO:0000256" key="5">
    <source>
        <dbReference type="ARBA" id="ARBA00023315"/>
    </source>
</evidence>
<comment type="pathway">
    <text evidence="1">Lipid metabolism.</text>
</comment>
<feature type="domain" description="Phospholipid/glycerol acyltransferase" evidence="7">
    <location>
        <begin position="70"/>
        <end position="186"/>
    </location>
</feature>
<evidence type="ECO:0000256" key="6">
    <source>
        <dbReference type="SAM" id="Phobius"/>
    </source>
</evidence>
<dbReference type="Proteomes" id="UP000283523">
    <property type="component" value="Unassembled WGS sequence"/>
</dbReference>
<dbReference type="SMART" id="SM00563">
    <property type="entry name" value="PlsC"/>
    <property type="match status" value="1"/>
</dbReference>
<sequence length="244" mass="28004">MRLLYSAWCAFYIVVLYLILFPFQLVFLQREDWKPLAHRVNRLWGKLFFAGVGIPVQVEYRFRPEPRGIYVFCANHFSYLDIAVMGVVLDNYYAFVGKSDVKHIPLLGYMFAKLHVQVDREQANSRAYSLAKSIRLLASGRSIMIFPEGGIKTKHPPQMHHPFKDGAFIMAIQQQVPIVPITLLTNHLILPDARTVRMHRYPMRAVVHTPLDTTGLTQADVQQLKEQTYHIIDQELKKGAAVAA</sequence>
<keyword evidence="2" id="KW-0444">Lipid biosynthesis</keyword>
<name>A0A418MJY1_9BACT</name>
<dbReference type="GO" id="GO:0006654">
    <property type="term" value="P:phosphatidic acid biosynthetic process"/>
    <property type="evidence" value="ECO:0007669"/>
    <property type="project" value="TreeGrafter"/>
</dbReference>
<dbReference type="OrthoDB" id="9803035at2"/>